<dbReference type="EMBL" id="JASJEX010000002">
    <property type="protein sequence ID" value="MDJ1129095.1"/>
    <property type="molecule type" value="Genomic_DNA"/>
</dbReference>
<evidence type="ECO:0000259" key="1">
    <source>
        <dbReference type="PROSITE" id="PS51746"/>
    </source>
</evidence>
<sequence>MLHFYAVNEAGASHRDAGLPCQDAFCALRLAAGPLVACVADGLGSARLSQVGSAVASHSCAHAVARELADDAVPARWRPAIERAFASAEQAVLAAAAERCVDPGELDTTLCCAVFDGSSAAWGNAGDSGALCALEDGTYVPLTAQDRDDEGRVYPLCFDDRWTFGGQGRAASVLLATDGVLECLAPPALAAQGLDPIDTRIARMFLHPQPGDGERLPEVEREASAYFADYPRSLLDDDMTLVALFDDERAPGEREAGYCDGPDWEQVRARAIAALYR</sequence>
<gene>
    <name evidence="2" type="ORF">QJ043_03220</name>
</gene>
<evidence type="ECO:0000313" key="2">
    <source>
        <dbReference type="EMBL" id="MDJ1129095.1"/>
    </source>
</evidence>
<name>A0ABT6ZJ64_9ACTN</name>
<keyword evidence="3" id="KW-1185">Reference proteome</keyword>
<dbReference type="SUPFAM" id="SSF81606">
    <property type="entry name" value="PP2C-like"/>
    <property type="match status" value="1"/>
</dbReference>
<dbReference type="SMART" id="SM00332">
    <property type="entry name" value="PP2Cc"/>
    <property type="match status" value="1"/>
</dbReference>
<organism evidence="2 3">
    <name type="scientific">Kribbibacterium absianum</name>
    <dbReference type="NCBI Taxonomy" id="3044210"/>
    <lineage>
        <taxon>Bacteria</taxon>
        <taxon>Bacillati</taxon>
        <taxon>Actinomycetota</taxon>
        <taxon>Coriobacteriia</taxon>
        <taxon>Coriobacteriales</taxon>
        <taxon>Kribbibacteriaceae</taxon>
        <taxon>Kribbibacterium</taxon>
    </lineage>
</organism>
<reference evidence="2" key="1">
    <citation type="submission" date="2023-05" db="EMBL/GenBank/DDBJ databases">
        <title>[olsenella] sp. nov., isolated from a pig farm feces dump.</title>
        <authorList>
            <person name="Chang Y.-H."/>
        </authorList>
    </citation>
    <scope>NUCLEOTIDE SEQUENCE</scope>
    <source>
        <strain evidence="2">YH-ols2217</strain>
    </source>
</reference>
<evidence type="ECO:0000313" key="3">
    <source>
        <dbReference type="Proteomes" id="UP001431693"/>
    </source>
</evidence>
<dbReference type="InterPro" id="IPR036457">
    <property type="entry name" value="PPM-type-like_dom_sf"/>
</dbReference>
<dbReference type="Gene3D" id="3.60.40.10">
    <property type="entry name" value="PPM-type phosphatase domain"/>
    <property type="match status" value="1"/>
</dbReference>
<protein>
    <submittedName>
        <fullName evidence="2">Protein phosphatase 2C domain-containing protein</fullName>
    </submittedName>
</protein>
<accession>A0ABT6ZJ64</accession>
<dbReference type="Proteomes" id="UP001431693">
    <property type="component" value="Unassembled WGS sequence"/>
</dbReference>
<feature type="domain" description="PPM-type phosphatase" evidence="1">
    <location>
        <begin position="4"/>
        <end position="246"/>
    </location>
</feature>
<dbReference type="PROSITE" id="PS51746">
    <property type="entry name" value="PPM_2"/>
    <property type="match status" value="1"/>
</dbReference>
<comment type="caution">
    <text evidence="2">The sequence shown here is derived from an EMBL/GenBank/DDBJ whole genome shotgun (WGS) entry which is preliminary data.</text>
</comment>
<dbReference type="Pfam" id="PF13672">
    <property type="entry name" value="PP2C_2"/>
    <property type="match status" value="1"/>
</dbReference>
<dbReference type="InterPro" id="IPR001932">
    <property type="entry name" value="PPM-type_phosphatase-like_dom"/>
</dbReference>
<dbReference type="RefSeq" id="WP_283713829.1">
    <property type="nucleotide sequence ID" value="NZ_JASJEW010000007.1"/>
</dbReference>
<proteinExistence type="predicted"/>